<name>A0AA89C1S4_PINIB</name>
<feature type="non-terminal residue" evidence="4">
    <location>
        <position position="1"/>
    </location>
</feature>
<dbReference type="Proteomes" id="UP001186944">
    <property type="component" value="Unassembled WGS sequence"/>
</dbReference>
<evidence type="ECO:0000313" key="5">
    <source>
        <dbReference type="Proteomes" id="UP001186944"/>
    </source>
</evidence>
<dbReference type="AlphaFoldDB" id="A0AA89C1S4"/>
<evidence type="ECO:0008006" key="6">
    <source>
        <dbReference type="Google" id="ProtNLM"/>
    </source>
</evidence>
<dbReference type="PANTHER" id="PTHR38332">
    <property type="entry name" value="PROTEIN CBG11604"/>
    <property type="match status" value="1"/>
</dbReference>
<proteinExistence type="predicted"/>
<accession>A0AA89C1S4</accession>
<feature type="chain" id="PRO_5041724531" description="Protein sleepless" evidence="3">
    <location>
        <begin position="24"/>
        <end position="159"/>
    </location>
</feature>
<sequence>IQSASFKYLYLVALSIGCFVCTSMNHRNKDCEDTFNNTGKFYKSSCWAPRSGRSGLFPATQCIKMIADDEARNFSLIVRDCVVDNGEANSETEIGRMSHCGWMKVIKYNNIRRRGCILSCQSDGCNTGSKQVAINSSVLWTISITLSLLYSKFNRIIAV</sequence>
<keyword evidence="2" id="KW-0325">Glycoprotein</keyword>
<feature type="signal peptide" evidence="3">
    <location>
        <begin position="1"/>
        <end position="23"/>
    </location>
</feature>
<dbReference type="PANTHER" id="PTHR38332:SF2">
    <property type="entry name" value="PROTEIN QUIVER"/>
    <property type="match status" value="1"/>
</dbReference>
<dbReference type="EMBL" id="VSWD01000008">
    <property type="protein sequence ID" value="KAK3095823.1"/>
    <property type="molecule type" value="Genomic_DNA"/>
</dbReference>
<keyword evidence="5" id="KW-1185">Reference proteome</keyword>
<dbReference type="GO" id="GO:0030431">
    <property type="term" value="P:sleep"/>
    <property type="evidence" value="ECO:0007669"/>
    <property type="project" value="InterPro"/>
</dbReference>
<reference evidence="4" key="1">
    <citation type="submission" date="2019-08" db="EMBL/GenBank/DDBJ databases">
        <title>The improved chromosome-level genome for the pearl oyster Pinctada fucata martensii using PacBio sequencing and Hi-C.</title>
        <authorList>
            <person name="Zheng Z."/>
        </authorList>
    </citation>
    <scope>NUCLEOTIDE SEQUENCE</scope>
    <source>
        <strain evidence="4">ZZ-2019</strain>
        <tissue evidence="4">Adductor muscle</tissue>
    </source>
</reference>
<dbReference type="GO" id="GO:0032222">
    <property type="term" value="P:regulation of synaptic transmission, cholinergic"/>
    <property type="evidence" value="ECO:0007669"/>
    <property type="project" value="InterPro"/>
</dbReference>
<comment type="caution">
    <text evidence="4">The sequence shown here is derived from an EMBL/GenBank/DDBJ whole genome shotgun (WGS) entry which is preliminary data.</text>
</comment>
<gene>
    <name evidence="4" type="ORF">FSP39_019680</name>
</gene>
<organism evidence="4 5">
    <name type="scientific">Pinctada imbricata</name>
    <name type="common">Atlantic pearl-oyster</name>
    <name type="synonym">Pinctada martensii</name>
    <dbReference type="NCBI Taxonomy" id="66713"/>
    <lineage>
        <taxon>Eukaryota</taxon>
        <taxon>Metazoa</taxon>
        <taxon>Spiralia</taxon>
        <taxon>Lophotrochozoa</taxon>
        <taxon>Mollusca</taxon>
        <taxon>Bivalvia</taxon>
        <taxon>Autobranchia</taxon>
        <taxon>Pteriomorphia</taxon>
        <taxon>Pterioida</taxon>
        <taxon>Pterioidea</taxon>
        <taxon>Pteriidae</taxon>
        <taxon>Pinctada</taxon>
    </lineage>
</organism>
<evidence type="ECO:0000256" key="2">
    <source>
        <dbReference type="ARBA" id="ARBA00023180"/>
    </source>
</evidence>
<evidence type="ECO:0000313" key="4">
    <source>
        <dbReference type="EMBL" id="KAK3095823.1"/>
    </source>
</evidence>
<dbReference type="InterPro" id="IPR031424">
    <property type="entry name" value="QVR-like"/>
</dbReference>
<keyword evidence="1 3" id="KW-0732">Signal</keyword>
<evidence type="ECO:0000256" key="3">
    <source>
        <dbReference type="SAM" id="SignalP"/>
    </source>
</evidence>
<evidence type="ECO:0000256" key="1">
    <source>
        <dbReference type="ARBA" id="ARBA00022729"/>
    </source>
</evidence>
<protein>
    <recommendedName>
        <fullName evidence="6">Protein sleepless</fullName>
    </recommendedName>
</protein>
<dbReference type="Pfam" id="PF17064">
    <property type="entry name" value="QVR"/>
    <property type="match status" value="1"/>
</dbReference>